<organism evidence="1">
    <name type="scientific">Paraprevotella clara</name>
    <dbReference type="NCBI Taxonomy" id="454154"/>
    <lineage>
        <taxon>Bacteria</taxon>
        <taxon>Pseudomonadati</taxon>
        <taxon>Bacteroidota</taxon>
        <taxon>Bacteroidia</taxon>
        <taxon>Bacteroidales</taxon>
        <taxon>Prevotellaceae</taxon>
        <taxon>Paraprevotella</taxon>
    </lineage>
</organism>
<dbReference type="RefSeq" id="WP_118147418.1">
    <property type="nucleotide sequence ID" value="NZ_CACRUT010000016.1"/>
</dbReference>
<reference evidence="1" key="1">
    <citation type="submission" date="2019-11" db="EMBL/GenBank/DDBJ databases">
        <authorList>
            <person name="Feng L."/>
        </authorList>
    </citation>
    <scope>NUCLEOTIDE SEQUENCE</scope>
    <source>
        <strain evidence="1">PclaraLFYP37</strain>
    </source>
</reference>
<evidence type="ECO:0000313" key="1">
    <source>
        <dbReference type="EMBL" id="VYU43412.1"/>
    </source>
</evidence>
<name>A0A6N3EQV8_9BACT</name>
<proteinExistence type="predicted"/>
<accession>A0A6N3EQV8</accession>
<dbReference type="EMBL" id="CACRUT010000016">
    <property type="protein sequence ID" value="VYU43412.1"/>
    <property type="molecule type" value="Genomic_DNA"/>
</dbReference>
<protein>
    <submittedName>
        <fullName evidence="1">Uncharacterized protein</fullName>
    </submittedName>
</protein>
<sequence length="80" mass="9165">MDKLNIRIEAARLAVESGADKETFDEMAKVIEKYIIGTLDLSEYDNPNATMEKAMDLFKMNRHEEEKASDLGKTDEVRIQ</sequence>
<dbReference type="AlphaFoldDB" id="A0A6N3EQV8"/>
<gene>
    <name evidence="1" type="ORF">PCLFYP37_02882</name>
</gene>